<dbReference type="Pfam" id="PF10551">
    <property type="entry name" value="MULE"/>
    <property type="match status" value="1"/>
</dbReference>
<keyword evidence="1" id="KW-0815">Transposition</keyword>
<dbReference type="PANTHER" id="PTHR31973">
    <property type="entry name" value="POLYPROTEIN, PUTATIVE-RELATED"/>
    <property type="match status" value="1"/>
</dbReference>
<gene>
    <name evidence="6" type="ORF">Sradi_2053900</name>
</gene>
<dbReference type="AlphaFoldDB" id="A0AAW2TKM8"/>
<evidence type="ECO:0000313" key="6">
    <source>
        <dbReference type="EMBL" id="KAL0404131.1"/>
    </source>
</evidence>
<sequence length="540" mass="62201">MQMHHHHRSLHPCHRPWLWIRPQQGHRGGDEQFTGAPRPWDAPPPPAPPLFACYYISLGHANEPVLSNYHLPRGSSSFVAHKRKMEAQLDRPVKQMEMFEKCYKRKEYEQWSGLTTVKVWVIHYLDKESRLHSIDPDKYSFFDIMDDIRQLDAVEFPNATGRKIVFEKGMIFTDVNAFRDALREFVTKEGFRMKRYRNETQRVTAGCDLKGCSWRIHASPLGDGVTFQIKTYFSVHTCIRSDNTKEASAKWMALKLVNVLRDNISMDVKVIRTELKKFGINPPYMQIYRARKKALEEIDGGHANSFAKLPYYAHMVSVTNEGSIATLQCDIHDDRSSSSIHVAPSFKKFFLGLSALRDGFKTGCNPFIEFDGCHLKGPFGGVLLAAISLDGNKGLFPIAFAIGETECKKSWMFFFENLSNMLGGFCHDRPWTFMSDRQKGLVGTINEVVPHAIHRRCARHIYANFRHQFAGAASKKYFWQSARSYDVVGFNFAMYKVKELNPAAYDWLMKIPAEQWSRHAFDPRLKNDHVTNNISESFNH</sequence>
<evidence type="ECO:0000256" key="1">
    <source>
        <dbReference type="ARBA" id="ARBA00022578"/>
    </source>
</evidence>
<proteinExistence type="predicted"/>
<feature type="domain" description="MULE transposase" evidence="5">
    <location>
        <begin position="368"/>
        <end position="464"/>
    </location>
</feature>
<protein>
    <recommendedName>
        <fullName evidence="7">Transposase</fullName>
    </recommendedName>
</protein>
<dbReference type="PROSITE" id="PS01007">
    <property type="entry name" value="TRANSPOSASE_MUTATOR"/>
    <property type="match status" value="1"/>
</dbReference>
<dbReference type="PANTHER" id="PTHR31973:SF187">
    <property type="entry name" value="MUTATOR TRANSPOSASE MUDRA PROTEIN"/>
    <property type="match status" value="1"/>
</dbReference>
<name>A0AAW2TKM8_SESRA</name>
<dbReference type="InterPro" id="IPR001207">
    <property type="entry name" value="Transposase_mutator"/>
</dbReference>
<reference evidence="6" key="1">
    <citation type="submission" date="2020-06" db="EMBL/GenBank/DDBJ databases">
        <authorList>
            <person name="Li T."/>
            <person name="Hu X."/>
            <person name="Zhang T."/>
            <person name="Song X."/>
            <person name="Zhang H."/>
            <person name="Dai N."/>
            <person name="Sheng W."/>
            <person name="Hou X."/>
            <person name="Wei L."/>
        </authorList>
    </citation>
    <scope>NUCLEOTIDE SEQUENCE</scope>
    <source>
        <strain evidence="6">G02</strain>
        <tissue evidence="6">Leaf</tissue>
    </source>
</reference>
<organism evidence="6">
    <name type="scientific">Sesamum radiatum</name>
    <name type="common">Black benniseed</name>
    <dbReference type="NCBI Taxonomy" id="300843"/>
    <lineage>
        <taxon>Eukaryota</taxon>
        <taxon>Viridiplantae</taxon>
        <taxon>Streptophyta</taxon>
        <taxon>Embryophyta</taxon>
        <taxon>Tracheophyta</taxon>
        <taxon>Spermatophyta</taxon>
        <taxon>Magnoliopsida</taxon>
        <taxon>eudicotyledons</taxon>
        <taxon>Gunneridae</taxon>
        <taxon>Pentapetalae</taxon>
        <taxon>asterids</taxon>
        <taxon>lamiids</taxon>
        <taxon>Lamiales</taxon>
        <taxon>Pedaliaceae</taxon>
        <taxon>Sesamum</taxon>
    </lineage>
</organism>
<evidence type="ECO:0000259" key="4">
    <source>
        <dbReference type="Pfam" id="PF03108"/>
    </source>
</evidence>
<accession>A0AAW2TKM8</accession>
<dbReference type="GO" id="GO:0006313">
    <property type="term" value="P:DNA transposition"/>
    <property type="evidence" value="ECO:0007669"/>
    <property type="project" value="InterPro"/>
</dbReference>
<evidence type="ECO:0000256" key="2">
    <source>
        <dbReference type="ARBA" id="ARBA00023125"/>
    </source>
</evidence>
<dbReference type="InterPro" id="IPR004332">
    <property type="entry name" value="Transposase_MuDR"/>
</dbReference>
<dbReference type="EMBL" id="JACGWJ010000008">
    <property type="protein sequence ID" value="KAL0404131.1"/>
    <property type="molecule type" value="Genomic_DNA"/>
</dbReference>
<keyword evidence="3" id="KW-0233">DNA recombination</keyword>
<keyword evidence="2" id="KW-0238">DNA-binding</keyword>
<comment type="caution">
    <text evidence="6">The sequence shown here is derived from an EMBL/GenBank/DDBJ whole genome shotgun (WGS) entry which is preliminary data.</text>
</comment>
<evidence type="ECO:0008006" key="7">
    <source>
        <dbReference type="Google" id="ProtNLM"/>
    </source>
</evidence>
<reference evidence="6" key="2">
    <citation type="journal article" date="2024" name="Plant">
        <title>Genomic evolution and insights into agronomic trait innovations of Sesamum species.</title>
        <authorList>
            <person name="Miao H."/>
            <person name="Wang L."/>
            <person name="Qu L."/>
            <person name="Liu H."/>
            <person name="Sun Y."/>
            <person name="Le M."/>
            <person name="Wang Q."/>
            <person name="Wei S."/>
            <person name="Zheng Y."/>
            <person name="Lin W."/>
            <person name="Duan Y."/>
            <person name="Cao H."/>
            <person name="Xiong S."/>
            <person name="Wang X."/>
            <person name="Wei L."/>
            <person name="Li C."/>
            <person name="Ma Q."/>
            <person name="Ju M."/>
            <person name="Zhao R."/>
            <person name="Li G."/>
            <person name="Mu C."/>
            <person name="Tian Q."/>
            <person name="Mei H."/>
            <person name="Zhang T."/>
            <person name="Gao T."/>
            <person name="Zhang H."/>
        </authorList>
    </citation>
    <scope>NUCLEOTIDE SEQUENCE</scope>
    <source>
        <strain evidence="6">G02</strain>
    </source>
</reference>
<dbReference type="Pfam" id="PF03108">
    <property type="entry name" value="DBD_Tnp_Mut"/>
    <property type="match status" value="1"/>
</dbReference>
<dbReference type="GO" id="GO:0003677">
    <property type="term" value="F:DNA binding"/>
    <property type="evidence" value="ECO:0007669"/>
    <property type="project" value="UniProtKB-KW"/>
</dbReference>
<dbReference type="GO" id="GO:0004803">
    <property type="term" value="F:transposase activity"/>
    <property type="evidence" value="ECO:0007669"/>
    <property type="project" value="InterPro"/>
</dbReference>
<feature type="domain" description="Transposase MuDR plant" evidence="4">
    <location>
        <begin position="167"/>
        <end position="229"/>
    </location>
</feature>
<evidence type="ECO:0000259" key="5">
    <source>
        <dbReference type="Pfam" id="PF10551"/>
    </source>
</evidence>
<dbReference type="InterPro" id="IPR018289">
    <property type="entry name" value="MULE_transposase_dom"/>
</dbReference>
<evidence type="ECO:0000256" key="3">
    <source>
        <dbReference type="ARBA" id="ARBA00023172"/>
    </source>
</evidence>